<sequence>MGSRSGDMDNGRLLQSVVIAVLLGVLAVGVIRSCWQRSTISHSTEKHKTSMQGPGFRKHASPDAEAIRWELAALHSPEYLHRYIVEVIEKGSHQFDFPGGAMEGGYLSADLAPRVACYVMELGGHRCPHPYPKDAAMYFSSVCAGCHGSDGKGLHGSYPDLTRPLLLGIRKREEELRSKLSAPER</sequence>
<dbReference type="GO" id="GO:0020037">
    <property type="term" value="F:heme binding"/>
    <property type="evidence" value="ECO:0007669"/>
    <property type="project" value="InterPro"/>
</dbReference>
<proteinExistence type="predicted"/>
<dbReference type="GO" id="GO:0009055">
    <property type="term" value="F:electron transfer activity"/>
    <property type="evidence" value="ECO:0007669"/>
    <property type="project" value="InterPro"/>
</dbReference>
<accession>A0A7V2SIC5</accession>
<dbReference type="AlphaFoldDB" id="A0A7V2SIC5"/>
<evidence type="ECO:0008006" key="3">
    <source>
        <dbReference type="Google" id="ProtNLM"/>
    </source>
</evidence>
<dbReference type="EMBL" id="DRNO01000042">
    <property type="protein sequence ID" value="HFC03349.1"/>
    <property type="molecule type" value="Genomic_DNA"/>
</dbReference>
<dbReference type="Gene3D" id="1.10.760.10">
    <property type="entry name" value="Cytochrome c-like domain"/>
    <property type="match status" value="1"/>
</dbReference>
<organism evidence="1 2">
    <name type="scientific">Nitratifractor salsuginis</name>
    <dbReference type="NCBI Taxonomy" id="269261"/>
    <lineage>
        <taxon>Bacteria</taxon>
        <taxon>Pseudomonadati</taxon>
        <taxon>Campylobacterota</taxon>
        <taxon>Epsilonproteobacteria</taxon>
        <taxon>Campylobacterales</taxon>
        <taxon>Sulfurovaceae</taxon>
        <taxon>Nitratifractor</taxon>
    </lineage>
</organism>
<name>A0A7V2SIC5_9BACT</name>
<gene>
    <name evidence="1" type="ORF">ENJ74_00620</name>
</gene>
<protein>
    <recommendedName>
        <fullName evidence="3">Cytochrome c domain-containing protein</fullName>
    </recommendedName>
</protein>
<comment type="caution">
    <text evidence="1">The sequence shown here is derived from an EMBL/GenBank/DDBJ whole genome shotgun (WGS) entry which is preliminary data.</text>
</comment>
<reference evidence="1" key="1">
    <citation type="journal article" date="2020" name="mSystems">
        <title>Genome- and Community-Level Interaction Insights into Carbon Utilization and Element Cycling Functions of Hydrothermarchaeota in Hydrothermal Sediment.</title>
        <authorList>
            <person name="Zhou Z."/>
            <person name="Liu Y."/>
            <person name="Xu W."/>
            <person name="Pan J."/>
            <person name="Luo Z.H."/>
            <person name="Li M."/>
        </authorList>
    </citation>
    <scope>NUCLEOTIDE SEQUENCE [LARGE SCALE GENOMIC DNA]</scope>
    <source>
        <strain evidence="1">HyVt-513</strain>
    </source>
</reference>
<dbReference type="Proteomes" id="UP000885722">
    <property type="component" value="Unassembled WGS sequence"/>
</dbReference>
<evidence type="ECO:0000313" key="1">
    <source>
        <dbReference type="EMBL" id="HFC03349.1"/>
    </source>
</evidence>
<dbReference type="InterPro" id="IPR036909">
    <property type="entry name" value="Cyt_c-like_dom_sf"/>
</dbReference>
<dbReference type="SUPFAM" id="SSF46626">
    <property type="entry name" value="Cytochrome c"/>
    <property type="match status" value="1"/>
</dbReference>
<evidence type="ECO:0000313" key="2">
    <source>
        <dbReference type="Proteomes" id="UP000885722"/>
    </source>
</evidence>